<dbReference type="Pfam" id="PF00884">
    <property type="entry name" value="Sulfatase"/>
    <property type="match status" value="1"/>
</dbReference>
<comment type="similarity">
    <text evidence="1">Belongs to the sulfatase family.</text>
</comment>
<reference evidence="5" key="1">
    <citation type="submission" date="2017-02" db="EMBL/GenBank/DDBJ databases">
        <title>Comparative genomics and description of representatives of a novel lineage of planctomycetes thriving in anoxic sediments.</title>
        <authorList>
            <person name="Spring S."/>
            <person name="Bunk B."/>
            <person name="Sproer C."/>
        </authorList>
    </citation>
    <scope>NUCLEOTIDE SEQUENCE [LARGE SCALE GENOMIC DNA]</scope>
    <source>
        <strain evidence="5">SM-Chi-D1</strain>
    </source>
</reference>
<name>A0A1R7T674_9BACT</name>
<dbReference type="PANTHER" id="PTHR46615">
    <property type="entry name" value="ARYLSULFATASE K"/>
    <property type="match status" value="1"/>
</dbReference>
<accession>A0A1R7T674</accession>
<evidence type="ECO:0000313" key="4">
    <source>
        <dbReference type="EMBL" id="AQQ72436.1"/>
    </source>
</evidence>
<dbReference type="EMBL" id="CP019646">
    <property type="protein sequence ID" value="AQQ72436.1"/>
    <property type="molecule type" value="Genomic_DNA"/>
</dbReference>
<feature type="domain" description="Sulfatase N-terminal" evidence="3">
    <location>
        <begin position="41"/>
        <end position="360"/>
    </location>
</feature>
<dbReference type="Gene3D" id="3.40.720.10">
    <property type="entry name" value="Alkaline Phosphatase, subunit A"/>
    <property type="match status" value="1"/>
</dbReference>
<evidence type="ECO:0000256" key="2">
    <source>
        <dbReference type="ARBA" id="ARBA00022801"/>
    </source>
</evidence>
<dbReference type="AlphaFoldDB" id="A0A1R7T674"/>
<keyword evidence="5" id="KW-1185">Reference proteome</keyword>
<dbReference type="EC" id="3.1.6.1" evidence="4"/>
<protein>
    <submittedName>
        <fullName evidence="4">Arylsulfatase</fullName>
        <ecNumber evidence="4">3.1.6.1</ecNumber>
    </submittedName>
</protein>
<dbReference type="PANTHER" id="PTHR46615:SF1">
    <property type="entry name" value="ARYLSULFATASE K"/>
    <property type="match status" value="1"/>
</dbReference>
<evidence type="ECO:0000256" key="1">
    <source>
        <dbReference type="ARBA" id="ARBA00008779"/>
    </source>
</evidence>
<dbReference type="PROSITE" id="PS51257">
    <property type="entry name" value="PROKAR_LIPOPROTEIN"/>
    <property type="match status" value="1"/>
</dbReference>
<evidence type="ECO:0000259" key="3">
    <source>
        <dbReference type="Pfam" id="PF00884"/>
    </source>
</evidence>
<dbReference type="STRING" id="1851148.SMSP2_02820"/>
<dbReference type="GO" id="GO:0015024">
    <property type="term" value="F:glucuronate-2-sulfatase activity"/>
    <property type="evidence" value="ECO:0007669"/>
    <property type="project" value="TreeGrafter"/>
</dbReference>
<dbReference type="Proteomes" id="UP000188181">
    <property type="component" value="Chromosome"/>
</dbReference>
<evidence type="ECO:0000313" key="5">
    <source>
        <dbReference type="Proteomes" id="UP000188181"/>
    </source>
</evidence>
<organism evidence="4 5">
    <name type="scientific">Limihaloglobus sulfuriphilus</name>
    <dbReference type="NCBI Taxonomy" id="1851148"/>
    <lineage>
        <taxon>Bacteria</taxon>
        <taxon>Pseudomonadati</taxon>
        <taxon>Planctomycetota</taxon>
        <taxon>Phycisphaerae</taxon>
        <taxon>Sedimentisphaerales</taxon>
        <taxon>Sedimentisphaeraceae</taxon>
        <taxon>Limihaloglobus</taxon>
    </lineage>
</organism>
<dbReference type="InterPro" id="IPR017850">
    <property type="entry name" value="Alkaline_phosphatase_core_sf"/>
</dbReference>
<dbReference type="OrthoDB" id="279611at2"/>
<keyword evidence="2 4" id="KW-0378">Hydrolase</keyword>
<dbReference type="InterPro" id="IPR006311">
    <property type="entry name" value="TAT_signal"/>
</dbReference>
<dbReference type="RefSeq" id="WP_146684626.1">
    <property type="nucleotide sequence ID" value="NZ_CP019646.1"/>
</dbReference>
<dbReference type="InterPro" id="IPR000917">
    <property type="entry name" value="Sulfatase_N"/>
</dbReference>
<gene>
    <name evidence="4" type="ORF">SMSP2_02820</name>
</gene>
<dbReference type="InterPro" id="IPR051849">
    <property type="entry name" value="GAG-degrading_sulfatase"/>
</dbReference>
<proteinExistence type="inferred from homology"/>
<dbReference type="InterPro" id="IPR024607">
    <property type="entry name" value="Sulfatase_CS"/>
</dbReference>
<dbReference type="SUPFAM" id="SSF53649">
    <property type="entry name" value="Alkaline phosphatase-like"/>
    <property type="match status" value="1"/>
</dbReference>
<dbReference type="KEGG" id="pbas:SMSP2_02820"/>
<sequence>MKNKINRRDLIKTGITAGAAASIVAGCSRLNYAGSGSSGRPNILVIMTDQQHVDTIRSAGCKYLKTPGLDRLYQSGTSFANSYTTNPVCIPARSSLWTGRMPSETGMWFNSARAGNVEPGMPNIGQWLREKGGYDTVYAGKWHVPQCHTYNIPGFEVLASGSSHWGENSDDTVSQACSQYLMNRNDEKPFLMVCSLIQPHDICVWLSLNMHKKDSLPYPEIAGELPPLPANFAHNPNEAGPHVRLRESQQPAEGSWQELDWRYYRWAYYRHVEMVDAQIQRVLEALDQSGYRDDTIIIFTSDHGEGMGEHQMVRKDFLYDASARVPLIFNYPGRIKSSVDRDNLVSGVDITPTICDFVGVEPPERMVGVSLKNLLLGKENHLQRPLGDFIVTEIGSTSRNLNQTGRMVRSKRYKFIKYYNDDNELLFDMKTDPGETKNLAADPAFKNIIAEHKDMLRRWERSLQIAPRFAKEGGDKWKEI</sequence>
<dbReference type="GO" id="GO:0004065">
    <property type="term" value="F:arylsulfatase activity"/>
    <property type="evidence" value="ECO:0007669"/>
    <property type="project" value="UniProtKB-EC"/>
</dbReference>
<dbReference type="PROSITE" id="PS51318">
    <property type="entry name" value="TAT"/>
    <property type="match status" value="1"/>
</dbReference>
<dbReference type="PROSITE" id="PS00149">
    <property type="entry name" value="SULFATASE_2"/>
    <property type="match status" value="1"/>
</dbReference>